<sequence length="159" mass="18055">MDYKSTEKNLNRPNNISSKFFLSETKIPEEVDVLTVSFFGNYPQGSSGSDTAKYISKQIISGFINFDPDAIILDFRALTYNWGNSLLRIFQDISQFKDCGNTEEEPNFPVLILVSEKSKAGITSLLTPSNSEKPLEFIFEDENLALKEAFKKGKYWLDN</sequence>
<dbReference type="AlphaFoldDB" id="A0A5S3N2S6"/>
<evidence type="ECO:0008006" key="3">
    <source>
        <dbReference type="Google" id="ProtNLM"/>
    </source>
</evidence>
<proteinExistence type="predicted"/>
<organism evidence="1 2">
    <name type="scientific">Polaribacter aestuariivivens</name>
    <dbReference type="NCBI Taxonomy" id="2304626"/>
    <lineage>
        <taxon>Bacteria</taxon>
        <taxon>Pseudomonadati</taxon>
        <taxon>Bacteroidota</taxon>
        <taxon>Flavobacteriia</taxon>
        <taxon>Flavobacteriales</taxon>
        <taxon>Flavobacteriaceae</taxon>
    </lineage>
</organism>
<dbReference type="Proteomes" id="UP000307140">
    <property type="component" value="Unassembled WGS sequence"/>
</dbReference>
<dbReference type="RefSeq" id="WP_138536288.1">
    <property type="nucleotide sequence ID" value="NZ_VANR01000005.1"/>
</dbReference>
<reference evidence="1 2" key="1">
    <citation type="submission" date="2019-05" db="EMBL/GenBank/DDBJ databases">
        <title>Polaribacter aestuariivivens sp. nov., isolated from a tidal flat.</title>
        <authorList>
            <person name="Yoon J.-H."/>
        </authorList>
    </citation>
    <scope>NUCLEOTIDE SEQUENCE [LARGE SCALE GENOMIC DNA]</scope>
    <source>
        <strain evidence="1 2">DBTF-3</strain>
    </source>
</reference>
<evidence type="ECO:0000313" key="1">
    <source>
        <dbReference type="EMBL" id="TMM29550.1"/>
    </source>
</evidence>
<accession>A0A5S3N2S6</accession>
<gene>
    <name evidence="1" type="ORF">FDT66_10550</name>
</gene>
<dbReference type="EMBL" id="VANR01000005">
    <property type="protein sequence ID" value="TMM29550.1"/>
    <property type="molecule type" value="Genomic_DNA"/>
</dbReference>
<comment type="caution">
    <text evidence="1">The sequence shown here is derived from an EMBL/GenBank/DDBJ whole genome shotgun (WGS) entry which is preliminary data.</text>
</comment>
<dbReference type="OrthoDB" id="9152783at2"/>
<evidence type="ECO:0000313" key="2">
    <source>
        <dbReference type="Proteomes" id="UP000307140"/>
    </source>
</evidence>
<keyword evidence="2" id="KW-1185">Reference proteome</keyword>
<protein>
    <recommendedName>
        <fullName evidence="3">STAS/SEC14 domain-containing protein</fullName>
    </recommendedName>
</protein>
<name>A0A5S3N2S6_9FLAO</name>